<name>A0AAJ1AG78_9BACT</name>
<protein>
    <submittedName>
        <fullName evidence="1">Uncharacterized protein</fullName>
    </submittedName>
</protein>
<evidence type="ECO:0000313" key="1">
    <source>
        <dbReference type="EMBL" id="MBZ0158569.1"/>
    </source>
</evidence>
<comment type="caution">
    <text evidence="1">The sequence shown here is derived from an EMBL/GenBank/DDBJ whole genome shotgun (WGS) entry which is preliminary data.</text>
</comment>
<organism evidence="1 2">
    <name type="scientific">Candidatus Methylomirabilis tolerans</name>
    <dbReference type="NCBI Taxonomy" id="3123416"/>
    <lineage>
        <taxon>Bacteria</taxon>
        <taxon>Candidatus Methylomirabilota</taxon>
        <taxon>Candidatus Methylomirabilia</taxon>
        <taxon>Candidatus Methylomirabilales</taxon>
        <taxon>Candidatus Methylomirabilaceae</taxon>
        <taxon>Candidatus Methylomirabilis</taxon>
    </lineage>
</organism>
<proteinExistence type="predicted"/>
<dbReference type="Proteomes" id="UP001197609">
    <property type="component" value="Unassembled WGS sequence"/>
</dbReference>
<gene>
    <name evidence="1" type="ORF">K8G79_00210</name>
</gene>
<dbReference type="EMBL" id="JAIOIU010000005">
    <property type="protein sequence ID" value="MBZ0158569.1"/>
    <property type="molecule type" value="Genomic_DNA"/>
</dbReference>
<evidence type="ECO:0000313" key="2">
    <source>
        <dbReference type="Proteomes" id="UP001197609"/>
    </source>
</evidence>
<accession>A0AAJ1AG78</accession>
<sequence length="307" mass="32826">MRDVFRTLEWCSRGRSRRHSLIAGILVLVLVAQVGCAGSGTGNFVRMSTHELFPDARKETVSPSQEGGIHSVSGKVAVASGRFDPKFDIMGGPAKGGTRGALKGAVEGFFAPLQLAQAGLAGILIAPFLMPVGLVVGAVEGGSAEPAVTVEVRAGALHEMVKTQKMQEDLRSRVVHLGSLKTAYTLMVLTDRGPNAPGDRPDYRPLRQEGAQTVIEVAVESVTLHGGGVFNHANPALVVGVIGIGRWVRINDNVELYGNRFTYYSKSNRTLAEWAGDPEGFRNELNQATAEIAEKIVQNIFPRKGSN</sequence>
<dbReference type="AlphaFoldDB" id="A0AAJ1AG78"/>
<reference evidence="1 2" key="1">
    <citation type="journal article" date="2021" name="bioRxiv">
        <title>Unraveling nitrogen, sulfur and carbon metabolic pathways and microbial community transcriptional responses to substrate deprivation and toxicity stresses in a bioreactor mimicking anoxic brackish coastal sediment conditions.</title>
        <authorList>
            <person name="Martins P.D."/>
            <person name="Echeveste M.J."/>
            <person name="Arshad A."/>
            <person name="Kurth J."/>
            <person name="Ouboter H."/>
            <person name="Jetten M.S.M."/>
            <person name="Welte C.U."/>
        </authorList>
    </citation>
    <scope>NUCLEOTIDE SEQUENCE [LARGE SCALE GENOMIC DNA]</scope>
    <source>
        <strain evidence="1">MAG_38</strain>
    </source>
</reference>